<feature type="transmembrane region" description="Helical" evidence="1">
    <location>
        <begin position="63"/>
        <end position="87"/>
    </location>
</feature>
<evidence type="ECO:0000313" key="2">
    <source>
        <dbReference type="EMBL" id="MBD8892782.1"/>
    </source>
</evidence>
<sequence length="116" mass="12295">MSRSNRSSLACRFLPRNPFFRLLVTNGVIGAGVSILLVGGIFAADIGHLRILVANAQNPVLPVVLLACGMMITLTSAVIGTAIMMLGPETDGRGGRRQPSGELIPVRVAARAYPRR</sequence>
<keyword evidence="3" id="KW-1185">Reference proteome</keyword>
<accession>A0ABR9CR80</accession>
<proteinExistence type="predicted"/>
<reference evidence="2 3" key="2">
    <citation type="journal article" date="2021" name="Int. J. Syst. Evol. Microbiol.">
        <title>Roseibium litorale sp. nov., isolated from a tidal flat sediment and proposal for the reclassification of Labrenzia polysiphoniae as Roseibium polysiphoniae comb. nov.</title>
        <authorList>
            <person name="Liu Y."/>
            <person name="Pei T."/>
            <person name="Du J."/>
            <person name="Chao M."/>
            <person name="Deng M.R."/>
            <person name="Zhu H."/>
        </authorList>
    </citation>
    <scope>NUCLEOTIDE SEQUENCE [LARGE SCALE GENOMIC DNA]</scope>
    <source>
        <strain evidence="2 3">4C16A</strain>
    </source>
</reference>
<keyword evidence="1" id="KW-1133">Transmembrane helix</keyword>
<name>A0ABR9CR80_9HYPH</name>
<keyword evidence="1" id="KW-0472">Membrane</keyword>
<comment type="caution">
    <text evidence="2">The sequence shown here is derived from an EMBL/GenBank/DDBJ whole genome shotgun (WGS) entry which is preliminary data.</text>
</comment>
<organism evidence="2 3">
    <name type="scientific">Roseibium litorale</name>
    <dbReference type="NCBI Taxonomy" id="2803841"/>
    <lineage>
        <taxon>Bacteria</taxon>
        <taxon>Pseudomonadati</taxon>
        <taxon>Pseudomonadota</taxon>
        <taxon>Alphaproteobacteria</taxon>
        <taxon>Hyphomicrobiales</taxon>
        <taxon>Stappiaceae</taxon>
        <taxon>Roseibium</taxon>
    </lineage>
</organism>
<evidence type="ECO:0000313" key="3">
    <source>
        <dbReference type="Proteomes" id="UP000632063"/>
    </source>
</evidence>
<feature type="transmembrane region" description="Helical" evidence="1">
    <location>
        <begin position="20"/>
        <end position="43"/>
    </location>
</feature>
<dbReference type="Proteomes" id="UP000632063">
    <property type="component" value="Unassembled WGS sequence"/>
</dbReference>
<evidence type="ECO:0000256" key="1">
    <source>
        <dbReference type="SAM" id="Phobius"/>
    </source>
</evidence>
<gene>
    <name evidence="2" type="ORF">IG616_14665</name>
</gene>
<dbReference type="RefSeq" id="WP_192148906.1">
    <property type="nucleotide sequence ID" value="NZ_JACYXI010000009.1"/>
</dbReference>
<reference evidence="3" key="1">
    <citation type="submission" date="2020-09" db="EMBL/GenBank/DDBJ databases">
        <title>The genome sequence of strain Labrenzia suaedae 4C16A.</title>
        <authorList>
            <person name="Liu Y."/>
        </authorList>
    </citation>
    <scope>NUCLEOTIDE SEQUENCE [LARGE SCALE GENOMIC DNA]</scope>
    <source>
        <strain evidence="3">4C16A</strain>
    </source>
</reference>
<dbReference type="EMBL" id="JACYXI010000009">
    <property type="protein sequence ID" value="MBD8892782.1"/>
    <property type="molecule type" value="Genomic_DNA"/>
</dbReference>
<protein>
    <submittedName>
        <fullName evidence="2">Uncharacterized protein</fullName>
    </submittedName>
</protein>
<keyword evidence="1" id="KW-0812">Transmembrane</keyword>